<dbReference type="AlphaFoldDB" id="A0A4R7T9S9"/>
<feature type="chain" id="PRO_5020599055" evidence="2">
    <location>
        <begin position="18"/>
        <end position="588"/>
    </location>
</feature>
<dbReference type="Proteomes" id="UP000295151">
    <property type="component" value="Unassembled WGS sequence"/>
</dbReference>
<comment type="caution">
    <text evidence="4">The sequence shown here is derived from an EMBL/GenBank/DDBJ whole genome shotgun (WGS) entry which is preliminary data.</text>
</comment>
<dbReference type="InterPro" id="IPR018910">
    <property type="entry name" value="LpqB_C"/>
</dbReference>
<sequence length="588" mass="62767">MRTKLLAIAVAASVVLAGCSTVPTKGPIRSGSQAGLAPPQAGVNVKANPPRPNTPPLALVNGYLEAMSDSSNFDQARQYMTPEAAAAWKPESKLSVYDQSSANAVSLLSNGSVELKARLIGSIDDRGSWTPAKQGESVDVVFRLADVDGQKRVSNAPDGAYLGSNQFESRLTARSLYFLTPDRQTLVPDPVFLPINLPPGQAATQLIQELLKGPTSRLAGGVVTAAPPGTQVNVSVPVELTTATVALSDAAQVLGDQERHQLAAQILWTLRNVSPRVRITVGGAPLLDDQPDVLSIGSFSQYDPAASSPQLKELYGLRAGKVQHITGLDGAKDIAAVPLNDSLLYENTAESLAVNLRGDAGAIVVRNQPLVAYARLDATDKADKLITIKTSGKVLRPSYDYQENLWILDRAESANPRLRVRNRDGKLSDVVTDFHGDTPVALRMAPDGVRALLMMRKASTGQNYVETATVQLNDAKQPKLGGFRPLELPLTNITDVSWNQSGILVAGRSSPNALAQPWQVNTDGSQTHLLPGASTEFATKLIASNPSADTFPVVEDTSGALHWQLKDLSWQMDDETSKTPYIVPVYPG</sequence>
<keyword evidence="2" id="KW-0732">Signal</keyword>
<feature type="signal peptide" evidence="2">
    <location>
        <begin position="1"/>
        <end position="17"/>
    </location>
</feature>
<feature type="region of interest" description="Disordered" evidence="1">
    <location>
        <begin position="29"/>
        <end position="51"/>
    </location>
</feature>
<evidence type="ECO:0000313" key="5">
    <source>
        <dbReference type="Proteomes" id="UP000295151"/>
    </source>
</evidence>
<dbReference type="SMART" id="SM00909">
    <property type="entry name" value="Germane"/>
    <property type="match status" value="1"/>
</dbReference>
<evidence type="ECO:0000256" key="1">
    <source>
        <dbReference type="SAM" id="MobiDB-lite"/>
    </source>
</evidence>
<gene>
    <name evidence="4" type="ORF">EV138_1983</name>
</gene>
<dbReference type="Pfam" id="PF10646">
    <property type="entry name" value="Germane"/>
    <property type="match status" value="1"/>
</dbReference>
<dbReference type="Pfam" id="PF10647">
    <property type="entry name" value="Gmad1"/>
    <property type="match status" value="1"/>
</dbReference>
<name>A0A4R7T9S9_9ACTN</name>
<dbReference type="InterPro" id="IPR019606">
    <property type="entry name" value="GerMN"/>
</dbReference>
<keyword evidence="5" id="KW-1185">Reference proteome</keyword>
<dbReference type="RefSeq" id="WP_133978064.1">
    <property type="nucleotide sequence ID" value="NZ_SOCE01000001.1"/>
</dbReference>
<organism evidence="4 5">
    <name type="scientific">Kribbella voronezhensis</name>
    <dbReference type="NCBI Taxonomy" id="2512212"/>
    <lineage>
        <taxon>Bacteria</taxon>
        <taxon>Bacillati</taxon>
        <taxon>Actinomycetota</taxon>
        <taxon>Actinomycetes</taxon>
        <taxon>Propionibacteriales</taxon>
        <taxon>Kribbellaceae</taxon>
        <taxon>Kribbella</taxon>
    </lineage>
</organism>
<accession>A0A4R7T9S9</accession>
<proteinExistence type="predicted"/>
<dbReference type="OrthoDB" id="3226781at2"/>
<dbReference type="InterPro" id="IPR059026">
    <property type="entry name" value="LpqB_N"/>
</dbReference>
<protein>
    <submittedName>
        <fullName evidence="4">Sporulation and spore germination protein</fullName>
    </submittedName>
</protein>
<dbReference type="EMBL" id="SOCE01000001">
    <property type="protein sequence ID" value="TDU88439.1"/>
    <property type="molecule type" value="Genomic_DNA"/>
</dbReference>
<dbReference type="PROSITE" id="PS51257">
    <property type="entry name" value="PROKAR_LIPOPROTEIN"/>
    <property type="match status" value="1"/>
</dbReference>
<dbReference type="Pfam" id="PF25976">
    <property type="entry name" value="LpqB_N"/>
    <property type="match status" value="1"/>
</dbReference>
<evidence type="ECO:0000259" key="3">
    <source>
        <dbReference type="SMART" id="SM00909"/>
    </source>
</evidence>
<evidence type="ECO:0000256" key="2">
    <source>
        <dbReference type="SAM" id="SignalP"/>
    </source>
</evidence>
<evidence type="ECO:0000313" key="4">
    <source>
        <dbReference type="EMBL" id="TDU88439.1"/>
    </source>
</evidence>
<reference evidence="4 5" key="1">
    <citation type="submission" date="2019-03" db="EMBL/GenBank/DDBJ databases">
        <title>Genomic Encyclopedia of Type Strains, Phase III (KMG-III): the genomes of soil and plant-associated and newly described type strains.</title>
        <authorList>
            <person name="Whitman W."/>
        </authorList>
    </citation>
    <scope>NUCLEOTIDE SEQUENCE [LARGE SCALE GENOMIC DNA]</scope>
    <source>
        <strain evidence="4 5">VKM Ac-2575</strain>
    </source>
</reference>
<feature type="domain" description="GerMN" evidence="3">
    <location>
        <begin position="203"/>
        <end position="290"/>
    </location>
</feature>